<reference evidence="1" key="1">
    <citation type="submission" date="2020-08" db="EMBL/GenBank/DDBJ databases">
        <title>Multicomponent nature underlies the extraordinary mechanical properties of spider dragline silk.</title>
        <authorList>
            <person name="Kono N."/>
            <person name="Nakamura H."/>
            <person name="Mori M."/>
            <person name="Yoshida Y."/>
            <person name="Ohtoshi R."/>
            <person name="Malay A.D."/>
            <person name="Moran D.A.P."/>
            <person name="Tomita M."/>
            <person name="Numata K."/>
            <person name="Arakawa K."/>
        </authorList>
    </citation>
    <scope>NUCLEOTIDE SEQUENCE</scope>
</reference>
<protein>
    <submittedName>
        <fullName evidence="1">Uncharacterized protein</fullName>
    </submittedName>
</protein>
<dbReference type="Proteomes" id="UP000887013">
    <property type="component" value="Unassembled WGS sequence"/>
</dbReference>
<evidence type="ECO:0000313" key="2">
    <source>
        <dbReference type="Proteomes" id="UP000887013"/>
    </source>
</evidence>
<dbReference type="EMBL" id="BMAW01009120">
    <property type="protein sequence ID" value="GFT12135.1"/>
    <property type="molecule type" value="Genomic_DNA"/>
</dbReference>
<proteinExistence type="predicted"/>
<keyword evidence="2" id="KW-1185">Reference proteome</keyword>
<gene>
    <name evidence="1" type="ORF">NPIL_57431</name>
</gene>
<accession>A0A8X6NFD6</accession>
<dbReference type="AlphaFoldDB" id="A0A8X6NFD6"/>
<organism evidence="1 2">
    <name type="scientific">Nephila pilipes</name>
    <name type="common">Giant wood spider</name>
    <name type="synonym">Nephila maculata</name>
    <dbReference type="NCBI Taxonomy" id="299642"/>
    <lineage>
        <taxon>Eukaryota</taxon>
        <taxon>Metazoa</taxon>
        <taxon>Ecdysozoa</taxon>
        <taxon>Arthropoda</taxon>
        <taxon>Chelicerata</taxon>
        <taxon>Arachnida</taxon>
        <taxon>Araneae</taxon>
        <taxon>Araneomorphae</taxon>
        <taxon>Entelegynae</taxon>
        <taxon>Araneoidea</taxon>
        <taxon>Nephilidae</taxon>
        <taxon>Nephila</taxon>
    </lineage>
</organism>
<evidence type="ECO:0000313" key="1">
    <source>
        <dbReference type="EMBL" id="GFT12135.1"/>
    </source>
</evidence>
<comment type="caution">
    <text evidence="1">The sequence shown here is derived from an EMBL/GenBank/DDBJ whole genome shotgun (WGS) entry which is preliminary data.</text>
</comment>
<sequence>MAGRRELSTSSFLGPSMHESLLPDHSSFSIVAFQRLIHFSVFPPENLENRIEESRRYHFEKTDNYVVVQWASPPNNVRLFRTAEEFMNSRKKGDHSPSQTDLSQGRLYQLLDISVEAE</sequence>
<name>A0A8X6NFD6_NEPPI</name>